<evidence type="ECO:0000256" key="1">
    <source>
        <dbReference type="ARBA" id="ARBA00004651"/>
    </source>
</evidence>
<keyword evidence="3" id="KW-0813">Transport</keyword>
<feature type="transmembrane region" description="Helical" evidence="8">
    <location>
        <begin position="12"/>
        <end position="29"/>
    </location>
</feature>
<dbReference type="InterPro" id="IPR000802">
    <property type="entry name" value="Arsenical_pump_ArsB"/>
</dbReference>
<dbReference type="GO" id="GO:0015105">
    <property type="term" value="F:arsenite transmembrane transporter activity"/>
    <property type="evidence" value="ECO:0007669"/>
    <property type="project" value="InterPro"/>
</dbReference>
<evidence type="ECO:0000256" key="3">
    <source>
        <dbReference type="ARBA" id="ARBA00022448"/>
    </source>
</evidence>
<comment type="subcellular location">
    <subcellularLocation>
        <location evidence="1">Cell membrane</location>
        <topology evidence="1">Multi-pass membrane protein</topology>
    </subcellularLocation>
</comment>
<sequence>MSEILTNAAYMKYIAIGLFVLMYVLLVLLPKRRAIVALSTATLMVILQILPLSKVPGAIDWNVLMMLFGTMVIVDYFIESKMPNKIAEALLRLAPNVIWVTVLMSLFSGIISAFIDNVATVLMVAPVGLAICKKLKKNPVGMIIAIAVSSNLQGAATLVGDTTSIMLAAAAKMNFNDFFWMHGRPGMFFAVELGALLTVPIMMIIFRKDKAPVSSDEHTEVTDYVPTITMVGHVVLLIIASFIPNTPDMINGYICMACGILTIVWELIKQKSVKGMLHSLNAMDYDTMALLAGLFVVIAAINEVGIIKDVANFIAMAGGNNRFLLFTIVVWGSVIISAFIDNIPYTATMLPILASVASEMNVEPYFLFFGLLVGATLGGNLTPIGASANIAGVGMLRKEGYEVRFRDFMKIGIPFTLTAVIAGYLFVWIFWRPA</sequence>
<reference evidence="10" key="1">
    <citation type="journal article" date="2013" name="PLoS ONE">
        <title>Metagenomic insights into the carbohydrate-active enzymes carried by the microorganisms adhering to solid digesta in the rumen of cows.</title>
        <authorList>
            <person name="Wang L."/>
            <person name="Hatem A."/>
            <person name="Catalyurek U.V."/>
            <person name="Morrison M."/>
            <person name="Yu Z."/>
        </authorList>
    </citation>
    <scope>NUCLEOTIDE SEQUENCE</scope>
</reference>
<dbReference type="PRINTS" id="PR00758">
    <property type="entry name" value="ARSENICPUMP"/>
</dbReference>
<name>W0FJP9_9BACT</name>
<evidence type="ECO:0000259" key="9">
    <source>
        <dbReference type="Pfam" id="PF03600"/>
    </source>
</evidence>
<organism evidence="10">
    <name type="scientific">uncultured bacterium Contig1552</name>
    <dbReference type="NCBI Taxonomy" id="1393454"/>
    <lineage>
        <taxon>Bacteria</taxon>
        <taxon>environmental samples</taxon>
    </lineage>
</organism>
<keyword evidence="6 8" id="KW-1133">Transmembrane helix</keyword>
<dbReference type="PANTHER" id="PTHR43568:SF1">
    <property type="entry name" value="P PROTEIN"/>
    <property type="match status" value="1"/>
</dbReference>
<keyword evidence="4" id="KW-1003">Cell membrane</keyword>
<feature type="transmembrane region" description="Helical" evidence="8">
    <location>
        <begin position="90"/>
        <end position="107"/>
    </location>
</feature>
<dbReference type="Pfam" id="PF03600">
    <property type="entry name" value="CitMHS"/>
    <property type="match status" value="1"/>
</dbReference>
<evidence type="ECO:0000256" key="8">
    <source>
        <dbReference type="SAM" id="Phobius"/>
    </source>
</evidence>
<accession>W0FJP9</accession>
<keyword evidence="5 8" id="KW-0812">Transmembrane</keyword>
<protein>
    <submittedName>
        <fullName evidence="10">Citrate transporter</fullName>
    </submittedName>
</protein>
<dbReference type="GO" id="GO:0005886">
    <property type="term" value="C:plasma membrane"/>
    <property type="evidence" value="ECO:0007669"/>
    <property type="project" value="UniProtKB-SubCell"/>
</dbReference>
<dbReference type="EMBL" id="KC246819">
    <property type="protein sequence ID" value="AHF25121.1"/>
    <property type="molecule type" value="Genomic_DNA"/>
</dbReference>
<dbReference type="InterPro" id="IPR051475">
    <property type="entry name" value="Diverse_Ion_Transporter"/>
</dbReference>
<proteinExistence type="inferred from homology"/>
<feature type="transmembrane region" description="Helical" evidence="8">
    <location>
        <begin position="411"/>
        <end position="431"/>
    </location>
</feature>
<feature type="transmembrane region" description="Helical" evidence="8">
    <location>
        <begin position="59"/>
        <end position="78"/>
    </location>
</feature>
<keyword evidence="7 8" id="KW-0472">Membrane</keyword>
<dbReference type="PANTHER" id="PTHR43568">
    <property type="entry name" value="P PROTEIN"/>
    <property type="match status" value="1"/>
</dbReference>
<evidence type="ECO:0000256" key="7">
    <source>
        <dbReference type="ARBA" id="ARBA00023136"/>
    </source>
</evidence>
<feature type="transmembrane region" description="Helical" evidence="8">
    <location>
        <begin position="34"/>
        <end position="53"/>
    </location>
</feature>
<feature type="transmembrane region" description="Helical" evidence="8">
    <location>
        <begin position="323"/>
        <end position="345"/>
    </location>
</feature>
<feature type="transmembrane region" description="Helical" evidence="8">
    <location>
        <begin position="225"/>
        <end position="243"/>
    </location>
</feature>
<feature type="transmembrane region" description="Helical" evidence="8">
    <location>
        <begin position="365"/>
        <end position="390"/>
    </location>
</feature>
<evidence type="ECO:0000256" key="5">
    <source>
        <dbReference type="ARBA" id="ARBA00022692"/>
    </source>
</evidence>
<dbReference type="InterPro" id="IPR004680">
    <property type="entry name" value="Cit_transptr-like_dom"/>
</dbReference>
<evidence type="ECO:0000256" key="6">
    <source>
        <dbReference type="ARBA" id="ARBA00022989"/>
    </source>
</evidence>
<evidence type="ECO:0000256" key="2">
    <source>
        <dbReference type="ARBA" id="ARBA00009843"/>
    </source>
</evidence>
<feature type="domain" description="Citrate transporter-like" evidence="9">
    <location>
        <begin position="23"/>
        <end position="370"/>
    </location>
</feature>
<feature type="transmembrane region" description="Helical" evidence="8">
    <location>
        <begin position="186"/>
        <end position="205"/>
    </location>
</feature>
<feature type="transmembrane region" description="Helical" evidence="8">
    <location>
        <begin position="288"/>
        <end position="311"/>
    </location>
</feature>
<evidence type="ECO:0000256" key="4">
    <source>
        <dbReference type="ARBA" id="ARBA00022475"/>
    </source>
</evidence>
<dbReference type="AlphaFoldDB" id="W0FJP9"/>
<feature type="transmembrane region" description="Helical" evidence="8">
    <location>
        <begin position="250"/>
        <end position="268"/>
    </location>
</feature>
<evidence type="ECO:0000313" key="10">
    <source>
        <dbReference type="EMBL" id="AHF25121.1"/>
    </source>
</evidence>
<comment type="similarity">
    <text evidence="2">Belongs to the CitM (TC 2.A.11) transporter family.</text>
</comment>